<keyword evidence="1" id="KW-0732">Signal</keyword>
<dbReference type="InterPro" id="IPR016186">
    <property type="entry name" value="C-type_lectin-like/link_sf"/>
</dbReference>
<feature type="signal peptide" evidence="1">
    <location>
        <begin position="1"/>
        <end position="18"/>
    </location>
</feature>
<dbReference type="Proteomes" id="UP000887578">
    <property type="component" value="Unplaced"/>
</dbReference>
<evidence type="ECO:0000256" key="1">
    <source>
        <dbReference type="SAM" id="SignalP"/>
    </source>
</evidence>
<evidence type="ECO:0000313" key="3">
    <source>
        <dbReference type="Proteomes" id="UP000887578"/>
    </source>
</evidence>
<dbReference type="PROSITE" id="PS50041">
    <property type="entry name" value="C_TYPE_LECTIN_2"/>
    <property type="match status" value="2"/>
</dbReference>
<evidence type="ECO:0000259" key="2">
    <source>
        <dbReference type="PROSITE" id="PS50041"/>
    </source>
</evidence>
<dbReference type="Gene3D" id="3.10.100.10">
    <property type="entry name" value="Mannose-Binding Protein A, subunit A"/>
    <property type="match status" value="2"/>
</dbReference>
<dbReference type="InterPro" id="IPR001304">
    <property type="entry name" value="C-type_lectin-like"/>
</dbReference>
<dbReference type="SMART" id="SM00034">
    <property type="entry name" value="CLECT"/>
    <property type="match status" value="2"/>
</dbReference>
<feature type="chain" id="PRO_5037110979" evidence="1">
    <location>
        <begin position="19"/>
        <end position="291"/>
    </location>
</feature>
<dbReference type="WBParaSite" id="PDA_v2.g26231.t1">
    <property type="protein sequence ID" value="PDA_v2.g26231.t1"/>
    <property type="gene ID" value="PDA_v2.g26231"/>
</dbReference>
<evidence type="ECO:0000313" key="4">
    <source>
        <dbReference type="WBParaSite" id="PDA_v2.g26231.t1"/>
    </source>
</evidence>
<protein>
    <submittedName>
        <fullName evidence="4">C-type lectin domain-containing protein</fullName>
    </submittedName>
</protein>
<name>A0A914Q4M8_9BILA</name>
<organism evidence="3 4">
    <name type="scientific">Panagrolaimus davidi</name>
    <dbReference type="NCBI Taxonomy" id="227884"/>
    <lineage>
        <taxon>Eukaryota</taxon>
        <taxon>Metazoa</taxon>
        <taxon>Ecdysozoa</taxon>
        <taxon>Nematoda</taxon>
        <taxon>Chromadorea</taxon>
        <taxon>Rhabditida</taxon>
        <taxon>Tylenchina</taxon>
        <taxon>Panagrolaimomorpha</taxon>
        <taxon>Panagrolaimoidea</taxon>
        <taxon>Panagrolaimidae</taxon>
        <taxon>Panagrolaimus</taxon>
    </lineage>
</organism>
<dbReference type="AlphaFoldDB" id="A0A914Q4M8"/>
<feature type="domain" description="C-type lectin" evidence="2">
    <location>
        <begin position="164"/>
        <end position="284"/>
    </location>
</feature>
<proteinExistence type="predicted"/>
<dbReference type="CDD" id="cd00037">
    <property type="entry name" value="CLECT"/>
    <property type="match status" value="2"/>
</dbReference>
<reference evidence="4" key="1">
    <citation type="submission" date="2022-11" db="UniProtKB">
        <authorList>
            <consortium name="WormBaseParasite"/>
        </authorList>
    </citation>
    <scope>IDENTIFICATION</scope>
</reference>
<accession>A0A914Q4M8</accession>
<dbReference type="InterPro" id="IPR016187">
    <property type="entry name" value="CTDL_fold"/>
</dbReference>
<dbReference type="InterPro" id="IPR050111">
    <property type="entry name" value="C-type_lectin/snaclec_domain"/>
</dbReference>
<dbReference type="Pfam" id="PF00059">
    <property type="entry name" value="Lectin_C"/>
    <property type="match status" value="2"/>
</dbReference>
<sequence>MSRWNIIFFLGWISVIQAQCPTDGILVSSNPEFCYIFKSIPTTFDNATIACAQLGGVIATIDNAFTNSQLANIAATSLNISSYWIGYTSSWVGKWGWIDDSNTTYQDWLNNQQPNGSQFVSAVVNAKSGYWTRDSTYNSNPYVCAVRYGNVTACPGYNYVYYPPTNKCYKGLRYVEDWDYAEYDCKRYGGHLASLNSLKEDIFVAITQVIYQPYLDNLQWIGLKYSNTTKQFEWSDGSPATYFRWAQGFPQEPISSYPYGAINFHSGQFYNYQAGGALTGEICEIPSNFKV</sequence>
<feature type="domain" description="C-type lectin" evidence="2">
    <location>
        <begin position="30"/>
        <end position="145"/>
    </location>
</feature>
<keyword evidence="3" id="KW-1185">Reference proteome</keyword>
<dbReference type="PANTHER" id="PTHR22803">
    <property type="entry name" value="MANNOSE, PHOSPHOLIPASE, LECTIN RECEPTOR RELATED"/>
    <property type="match status" value="1"/>
</dbReference>
<dbReference type="SUPFAM" id="SSF56436">
    <property type="entry name" value="C-type lectin-like"/>
    <property type="match status" value="2"/>
</dbReference>